<evidence type="ECO:0000256" key="2">
    <source>
        <dbReference type="ARBA" id="ARBA00023015"/>
    </source>
</evidence>
<protein>
    <submittedName>
        <fullName evidence="5">Uncharacterized protein</fullName>
    </submittedName>
</protein>
<keyword evidence="4" id="KW-0804">Transcription</keyword>
<dbReference type="PANTHER" id="PTHR30146">
    <property type="entry name" value="LACI-RELATED TRANSCRIPTIONAL REPRESSOR"/>
    <property type="match status" value="1"/>
</dbReference>
<dbReference type="InterPro" id="IPR028082">
    <property type="entry name" value="Peripla_BP_I"/>
</dbReference>
<evidence type="ECO:0000256" key="4">
    <source>
        <dbReference type="ARBA" id="ARBA00023163"/>
    </source>
</evidence>
<name>A0A1X9LFE4_9MICO</name>
<dbReference type="SUPFAM" id="SSF47413">
    <property type="entry name" value="lambda repressor-like DNA-binding domains"/>
    <property type="match status" value="1"/>
</dbReference>
<evidence type="ECO:0000256" key="3">
    <source>
        <dbReference type="ARBA" id="ARBA00023125"/>
    </source>
</evidence>
<dbReference type="RefSeq" id="WP_085017669.1">
    <property type="nucleotide sequence ID" value="NZ_BMHD01000001.1"/>
</dbReference>
<proteinExistence type="predicted"/>
<keyword evidence="1" id="KW-0678">Repressor</keyword>
<dbReference type="InterPro" id="IPR046335">
    <property type="entry name" value="LacI/GalR-like_sensor"/>
</dbReference>
<sequence>MTRPRIARQSDIARLAGVSQATVSMVLNGRAGANRIPETTQARIREAMAELGYVPNVAAQSLRGGRSGLIGVHTFERVFPTAPDDYYREFLNGIEEQAVASDLDLVLFASTQKPDGTRSIYGSGSNRMRLADGAVILGFEKNDDEIRRLAEEGFPFVFVGRRKVEGVDIPFVTADYAAAMHPVVALLTDAGHHRITYLAAPLRGLAQQDRLDGFRAAVEEIAASDRPTFEVDVREVDAVTASWLAEVVGGGTTAIVVETFDLARALAEALDEAGLSAPADLSVISLDSDPRGDAFSHVRVPRRELGCRAVELLLAVIDGEPTDHLVTPLPCEPPEASTVAAPAAAALPTAR</sequence>
<dbReference type="CDD" id="cd06267">
    <property type="entry name" value="PBP1_LacI_sugar_binding-like"/>
    <property type="match status" value="1"/>
</dbReference>
<dbReference type="PANTHER" id="PTHR30146:SF148">
    <property type="entry name" value="HTH-TYPE TRANSCRIPTIONAL REPRESSOR PURR-RELATED"/>
    <property type="match status" value="1"/>
</dbReference>
<keyword evidence="3" id="KW-0238">DNA-binding</keyword>
<dbReference type="SUPFAM" id="SSF53822">
    <property type="entry name" value="Periplasmic binding protein-like I"/>
    <property type="match status" value="1"/>
</dbReference>
<keyword evidence="2" id="KW-0805">Transcription regulation</keyword>
<dbReference type="Gene3D" id="1.10.260.40">
    <property type="entry name" value="lambda repressor-like DNA-binding domains"/>
    <property type="match status" value="1"/>
</dbReference>
<dbReference type="Proteomes" id="UP000192775">
    <property type="component" value="Chromosome"/>
</dbReference>
<dbReference type="InterPro" id="IPR000843">
    <property type="entry name" value="HTH_LacI"/>
</dbReference>
<dbReference type="Gene3D" id="3.40.50.2300">
    <property type="match status" value="2"/>
</dbReference>
<dbReference type="Pfam" id="PF00356">
    <property type="entry name" value="LacI"/>
    <property type="match status" value="1"/>
</dbReference>
<dbReference type="Pfam" id="PF13377">
    <property type="entry name" value="Peripla_BP_3"/>
    <property type="match status" value="1"/>
</dbReference>
<dbReference type="GO" id="GO:0003700">
    <property type="term" value="F:DNA-binding transcription factor activity"/>
    <property type="evidence" value="ECO:0007669"/>
    <property type="project" value="TreeGrafter"/>
</dbReference>
<accession>A0A1X9LFE4</accession>
<dbReference type="KEGG" id="cphy:B5808_00370"/>
<dbReference type="STRING" id="1619308.B5808_00370"/>
<dbReference type="InterPro" id="IPR010982">
    <property type="entry name" value="Lambda_DNA-bd_dom_sf"/>
</dbReference>
<evidence type="ECO:0000313" key="6">
    <source>
        <dbReference type="Proteomes" id="UP000192775"/>
    </source>
</evidence>
<evidence type="ECO:0000313" key="5">
    <source>
        <dbReference type="EMBL" id="ARJ03857.1"/>
    </source>
</evidence>
<reference evidence="5 6" key="1">
    <citation type="submission" date="2017-04" db="EMBL/GenBank/DDBJ databases">
        <authorList>
            <person name="Afonso C.L."/>
            <person name="Miller P.J."/>
            <person name="Scott M.A."/>
            <person name="Spackman E."/>
            <person name="Goraichik I."/>
            <person name="Dimitrov K.M."/>
            <person name="Suarez D.L."/>
            <person name="Swayne D.E."/>
        </authorList>
    </citation>
    <scope>NUCLEOTIDE SEQUENCE [LARGE SCALE GENOMIC DNA]</scope>
    <source>
        <strain evidence="6">XA(T)</strain>
    </source>
</reference>
<dbReference type="AlphaFoldDB" id="A0A1X9LFE4"/>
<dbReference type="PROSITE" id="PS50932">
    <property type="entry name" value="HTH_LACI_2"/>
    <property type="match status" value="1"/>
</dbReference>
<dbReference type="GO" id="GO:0000976">
    <property type="term" value="F:transcription cis-regulatory region binding"/>
    <property type="evidence" value="ECO:0007669"/>
    <property type="project" value="TreeGrafter"/>
</dbReference>
<gene>
    <name evidence="5" type="ORF">B5808_00370</name>
</gene>
<dbReference type="EMBL" id="CP020715">
    <property type="protein sequence ID" value="ARJ03857.1"/>
    <property type="molecule type" value="Genomic_DNA"/>
</dbReference>
<dbReference type="SMART" id="SM00354">
    <property type="entry name" value="HTH_LACI"/>
    <property type="match status" value="1"/>
</dbReference>
<organism evidence="5 6">
    <name type="scientific">Cnuibacter physcomitrellae</name>
    <dbReference type="NCBI Taxonomy" id="1619308"/>
    <lineage>
        <taxon>Bacteria</taxon>
        <taxon>Bacillati</taxon>
        <taxon>Actinomycetota</taxon>
        <taxon>Actinomycetes</taxon>
        <taxon>Micrococcales</taxon>
        <taxon>Microbacteriaceae</taxon>
        <taxon>Cnuibacter</taxon>
    </lineage>
</organism>
<dbReference type="CDD" id="cd01392">
    <property type="entry name" value="HTH_LacI"/>
    <property type="match status" value="1"/>
</dbReference>
<evidence type="ECO:0000256" key="1">
    <source>
        <dbReference type="ARBA" id="ARBA00022491"/>
    </source>
</evidence>
<keyword evidence="6" id="KW-1185">Reference proteome</keyword>